<dbReference type="GO" id="GO:0038101">
    <property type="term" value="P:sequestering of nodal from receptor via nodal binding"/>
    <property type="evidence" value="ECO:0007669"/>
    <property type="project" value="Ensembl"/>
</dbReference>
<evidence type="ECO:0000256" key="1">
    <source>
        <dbReference type="ARBA" id="ARBA00004613"/>
    </source>
</evidence>
<evidence type="ECO:0000256" key="6">
    <source>
        <dbReference type="PIRNR" id="PIRNR027807"/>
    </source>
</evidence>
<name>A0A8C5KC86_JACJA</name>
<comment type="subcellular location">
    <subcellularLocation>
        <location evidence="1 6">Secreted</location>
    </subcellularLocation>
</comment>
<dbReference type="OMA" id="PVVLWCR"/>
<dbReference type="GO" id="GO:0030512">
    <property type="term" value="P:negative regulation of transforming growth factor beta receptor signaling pathway"/>
    <property type="evidence" value="ECO:0007669"/>
    <property type="project" value="Ensembl"/>
</dbReference>
<reference evidence="8" key="1">
    <citation type="submission" date="2025-08" db="UniProtKB">
        <authorList>
            <consortium name="Ensembl"/>
        </authorList>
    </citation>
    <scope>IDENTIFICATION</scope>
</reference>
<keyword evidence="9" id="KW-1185">Reference proteome</keyword>
<reference evidence="8" key="2">
    <citation type="submission" date="2025-09" db="UniProtKB">
        <authorList>
            <consortium name="Ensembl"/>
        </authorList>
    </citation>
    <scope>IDENTIFICATION</scope>
</reference>
<feature type="signal peptide" evidence="6">
    <location>
        <begin position="1"/>
        <end position="23"/>
    </location>
</feature>
<dbReference type="InterPro" id="IPR016860">
    <property type="entry name" value="Cerberus"/>
</dbReference>
<dbReference type="CTD" id="199699"/>
<dbReference type="GO" id="GO:0003283">
    <property type="term" value="P:atrial septum development"/>
    <property type="evidence" value="ECO:0007669"/>
    <property type="project" value="Ensembl"/>
</dbReference>
<gene>
    <name evidence="8" type="primary">Dand5</name>
</gene>
<feature type="chain" id="PRO_5034355520" evidence="6">
    <location>
        <begin position="24"/>
        <end position="181"/>
    </location>
</feature>
<dbReference type="GO" id="GO:0003281">
    <property type="term" value="P:ventricular septum development"/>
    <property type="evidence" value="ECO:0007669"/>
    <property type="project" value="Ensembl"/>
</dbReference>
<sequence>MIRSQLTMLLGLLSGVCLPTASGRPRAPAPPTQSWTASNQTRLLDPLVLAGALGTWTAFLGLQSRPQGAGRLQHGQEVAAGMSLPLDPQEVTQEKCKAVPFVQVFSRPGCTTARVHNHLCFGLCSSFYVPGPDPSPFVLCKGCVPTRQRRAPVALWCGPASPRRVRMSALLVEACQCHPKL</sequence>
<evidence type="ECO:0000256" key="2">
    <source>
        <dbReference type="ARBA" id="ARBA00007872"/>
    </source>
</evidence>
<dbReference type="AlphaFoldDB" id="A0A8C5KC86"/>
<keyword evidence="5" id="KW-1015">Disulfide bond</keyword>
<dbReference type="SMART" id="SM00041">
    <property type="entry name" value="CT"/>
    <property type="match status" value="1"/>
</dbReference>
<dbReference type="GO" id="GO:0016015">
    <property type="term" value="F:morphogen activity"/>
    <property type="evidence" value="ECO:0007669"/>
    <property type="project" value="Ensembl"/>
</dbReference>
<evidence type="ECO:0000256" key="3">
    <source>
        <dbReference type="ARBA" id="ARBA00022525"/>
    </source>
</evidence>
<evidence type="ECO:0000256" key="4">
    <source>
        <dbReference type="ARBA" id="ARBA00022729"/>
    </source>
</evidence>
<dbReference type="Pfam" id="PF03045">
    <property type="entry name" value="DAN"/>
    <property type="match status" value="1"/>
</dbReference>
<dbReference type="InterPro" id="IPR004133">
    <property type="entry name" value="DAN_dom"/>
</dbReference>
<dbReference type="Ensembl" id="ENSJJAT00000012996.1">
    <property type="protein sequence ID" value="ENSJJAP00000006600.1"/>
    <property type="gene ID" value="ENSJJAG00000011222.1"/>
</dbReference>
<proteinExistence type="inferred from homology"/>
<dbReference type="Gene3D" id="2.10.90.10">
    <property type="entry name" value="Cystine-knot cytokines"/>
    <property type="match status" value="1"/>
</dbReference>
<dbReference type="GO" id="GO:0005576">
    <property type="term" value="C:extracellular region"/>
    <property type="evidence" value="ECO:0007669"/>
    <property type="project" value="UniProtKB-SubCell"/>
</dbReference>
<dbReference type="GeneID" id="101609935"/>
<dbReference type="GO" id="GO:0030514">
    <property type="term" value="P:negative regulation of BMP signaling pathway"/>
    <property type="evidence" value="ECO:0007669"/>
    <property type="project" value="Ensembl"/>
</dbReference>
<dbReference type="PIRSF" id="PIRSF027807">
    <property type="entry name" value="Cerberus"/>
    <property type="match status" value="1"/>
</dbReference>
<evidence type="ECO:0000313" key="8">
    <source>
        <dbReference type="Ensembl" id="ENSJJAP00000006600.1"/>
    </source>
</evidence>
<dbReference type="GO" id="GO:0003140">
    <property type="term" value="P:determination of left/right asymmetry in lateral mesoderm"/>
    <property type="evidence" value="ECO:0007669"/>
    <property type="project" value="Ensembl"/>
</dbReference>
<dbReference type="OrthoDB" id="10061784at2759"/>
<accession>A0A8C5KC86</accession>
<protein>
    <submittedName>
        <fullName evidence="8">DAN domain family member 5, BMP antagonist</fullName>
    </submittedName>
</protein>
<dbReference type="Proteomes" id="UP000694385">
    <property type="component" value="Unassembled WGS sequence"/>
</dbReference>
<evidence type="ECO:0000313" key="9">
    <source>
        <dbReference type="Proteomes" id="UP000694385"/>
    </source>
</evidence>
<dbReference type="InterPro" id="IPR006207">
    <property type="entry name" value="Cys_knot_C"/>
</dbReference>
<keyword evidence="4 6" id="KW-0732">Signal</keyword>
<dbReference type="GeneTree" id="ENSGT00530000063926"/>
<dbReference type="GO" id="GO:0061371">
    <property type="term" value="P:determination of heart left/right asymmetry"/>
    <property type="evidence" value="ECO:0007669"/>
    <property type="project" value="Ensembl"/>
</dbReference>
<dbReference type="PANTHER" id="PTHR15273">
    <property type="entry name" value="DAN DOMAIN FAMILY MEMBER 5"/>
    <property type="match status" value="1"/>
</dbReference>
<feature type="domain" description="CTCK" evidence="7">
    <location>
        <begin position="98"/>
        <end position="181"/>
    </location>
</feature>
<keyword evidence="3 6" id="KW-0964">Secreted</keyword>
<comment type="similarity">
    <text evidence="2 6">Belongs to the DAN family.</text>
</comment>
<evidence type="ECO:0000256" key="5">
    <source>
        <dbReference type="ARBA" id="ARBA00023157"/>
    </source>
</evidence>
<evidence type="ECO:0000259" key="7">
    <source>
        <dbReference type="SMART" id="SM00041"/>
    </source>
</evidence>
<dbReference type="InterPro" id="IPR029034">
    <property type="entry name" value="Cystine-knot_cytokine"/>
</dbReference>
<organism evidence="8 9">
    <name type="scientific">Jaculus jaculus</name>
    <name type="common">Lesser Egyptian jerboa</name>
    <dbReference type="NCBI Taxonomy" id="51337"/>
    <lineage>
        <taxon>Eukaryota</taxon>
        <taxon>Metazoa</taxon>
        <taxon>Chordata</taxon>
        <taxon>Craniata</taxon>
        <taxon>Vertebrata</taxon>
        <taxon>Euteleostomi</taxon>
        <taxon>Mammalia</taxon>
        <taxon>Eutheria</taxon>
        <taxon>Euarchontoglires</taxon>
        <taxon>Glires</taxon>
        <taxon>Rodentia</taxon>
        <taxon>Myomorpha</taxon>
        <taxon>Dipodoidea</taxon>
        <taxon>Dipodidae</taxon>
        <taxon>Dipodinae</taxon>
        <taxon>Jaculus</taxon>
    </lineage>
</organism>
<dbReference type="PANTHER" id="PTHR15273:SF5">
    <property type="entry name" value="DAN DOMAIN FAMILY MEMBER 5"/>
    <property type="match status" value="1"/>
</dbReference>